<evidence type="ECO:0000313" key="1">
    <source>
        <dbReference type="EMBL" id="CAD8054830.1"/>
    </source>
</evidence>
<comment type="caution">
    <text evidence="1">The sequence shown here is derived from an EMBL/GenBank/DDBJ whole genome shotgun (WGS) entry which is preliminary data.</text>
</comment>
<proteinExistence type="predicted"/>
<protein>
    <submittedName>
        <fullName evidence="1">Uncharacterized protein</fullName>
    </submittedName>
</protein>
<organism evidence="1 2">
    <name type="scientific">Paramecium sonneborni</name>
    <dbReference type="NCBI Taxonomy" id="65129"/>
    <lineage>
        <taxon>Eukaryota</taxon>
        <taxon>Sar</taxon>
        <taxon>Alveolata</taxon>
        <taxon>Ciliophora</taxon>
        <taxon>Intramacronucleata</taxon>
        <taxon>Oligohymenophorea</taxon>
        <taxon>Peniculida</taxon>
        <taxon>Parameciidae</taxon>
        <taxon>Paramecium</taxon>
    </lineage>
</organism>
<reference evidence="1" key="1">
    <citation type="submission" date="2021-01" db="EMBL/GenBank/DDBJ databases">
        <authorList>
            <consortium name="Genoscope - CEA"/>
            <person name="William W."/>
        </authorList>
    </citation>
    <scope>NUCLEOTIDE SEQUENCE</scope>
</reference>
<dbReference type="Proteomes" id="UP000692954">
    <property type="component" value="Unassembled WGS sequence"/>
</dbReference>
<keyword evidence="2" id="KW-1185">Reference proteome</keyword>
<evidence type="ECO:0000313" key="2">
    <source>
        <dbReference type="Proteomes" id="UP000692954"/>
    </source>
</evidence>
<accession>A0A8S1KH26</accession>
<gene>
    <name evidence="1" type="ORF">PSON_ATCC_30995.1.T0080493</name>
</gene>
<name>A0A8S1KH26_9CILI</name>
<dbReference type="AlphaFoldDB" id="A0A8S1KH26"/>
<dbReference type="EMBL" id="CAJJDN010000008">
    <property type="protein sequence ID" value="CAD8054830.1"/>
    <property type="molecule type" value="Genomic_DNA"/>
</dbReference>
<sequence length="302" mass="35390">MMINVGKSSHELRVRRIGKNWQDIRLVMQVTYKKGQQKKEKYRRCDIFNNVERENQIIYRIIYKQQWLSFQYINYQQQNSEIFLIVKQFKMDSLFGLFDQFLRINLTYYPQNQQAYISESWEQFLSLLQSQPLDYGKIYTLINRMTYEDITSGKNERQGSSQRQVARNITAASSPRIVSSSVSKNSTNILSKISQMDNAASPKIAVSNLASQQSLINKNSLQQNVKQQQMIEEFNRNLLLSKIKELQFNYSVSTDKLYAIAKIFQSKESQPISKSPIKYPLNQYVNKSRGSNHSAEHYKIIA</sequence>